<dbReference type="GO" id="GO:0005524">
    <property type="term" value="F:ATP binding"/>
    <property type="evidence" value="ECO:0007669"/>
    <property type="project" value="UniProtKB-KW"/>
</dbReference>
<sequence length="236" mass="26889">MKKDFTSIVKACLLALFILVTCTANAQDEQDLDAPEIREIDTAHDRIIKVHPLQIGEVYFSLEKLRTERISNEYGIGYIYKSYLKGETDDWEDYEAKDVMGVAIHMSQRYYNTRKRTAPFGFFYGPVFGYRFLVFEKNVFELPEQDPNSPNYRFVGRLYQNSLDLSYQLGGQFLLGKHFTLELAGALGGRVKYAKSTSADELLPAHIIGHEIVSDESSYIAATPLAQLKFSVGYSF</sequence>
<reference evidence="2 3" key="1">
    <citation type="submission" date="2020-01" db="EMBL/GenBank/DDBJ databases">
        <authorList>
            <person name="Kim M.K."/>
        </authorList>
    </citation>
    <scope>NUCLEOTIDE SEQUENCE [LARGE SCALE GENOMIC DNA]</scope>
    <source>
        <strain evidence="2 3">BT213</strain>
    </source>
</reference>
<dbReference type="AlphaFoldDB" id="A0A6B2H6K8"/>
<feature type="chain" id="PRO_5025439099" evidence="1">
    <location>
        <begin position="27"/>
        <end position="236"/>
    </location>
</feature>
<protein>
    <submittedName>
        <fullName evidence="2">ABC transporter ATP-binding protein</fullName>
    </submittedName>
</protein>
<dbReference type="RefSeq" id="WP_162346526.1">
    <property type="nucleotide sequence ID" value="NZ_JAAEAA010000013.1"/>
</dbReference>
<accession>A0A6B2H6K8</accession>
<evidence type="ECO:0000313" key="3">
    <source>
        <dbReference type="Proteomes" id="UP000478546"/>
    </source>
</evidence>
<keyword evidence="3" id="KW-1185">Reference proteome</keyword>
<comment type="caution">
    <text evidence="2">The sequence shown here is derived from an EMBL/GenBank/DDBJ whole genome shotgun (WGS) entry which is preliminary data.</text>
</comment>
<evidence type="ECO:0000313" key="2">
    <source>
        <dbReference type="EMBL" id="NDK56466.1"/>
    </source>
</evidence>
<dbReference type="EMBL" id="JAAEAA010000013">
    <property type="protein sequence ID" value="NDK56466.1"/>
    <property type="molecule type" value="Genomic_DNA"/>
</dbReference>
<feature type="signal peptide" evidence="1">
    <location>
        <begin position="1"/>
        <end position="26"/>
    </location>
</feature>
<keyword evidence="2" id="KW-0067">ATP-binding</keyword>
<name>A0A6B2H6K8_9BACT</name>
<proteinExistence type="predicted"/>
<dbReference type="Proteomes" id="UP000478546">
    <property type="component" value="Unassembled WGS sequence"/>
</dbReference>
<keyword evidence="2" id="KW-0547">Nucleotide-binding</keyword>
<gene>
    <name evidence="2" type="ORF">GWO68_11095</name>
</gene>
<evidence type="ECO:0000256" key="1">
    <source>
        <dbReference type="SAM" id="SignalP"/>
    </source>
</evidence>
<keyword evidence="1" id="KW-0732">Signal</keyword>
<organism evidence="2 3">
    <name type="scientific">Pontibacter fetidus</name>
    <dbReference type="NCBI Taxonomy" id="2700082"/>
    <lineage>
        <taxon>Bacteria</taxon>
        <taxon>Pseudomonadati</taxon>
        <taxon>Bacteroidota</taxon>
        <taxon>Cytophagia</taxon>
        <taxon>Cytophagales</taxon>
        <taxon>Hymenobacteraceae</taxon>
        <taxon>Pontibacter</taxon>
    </lineage>
</organism>